<feature type="compositionally biased region" description="Basic and acidic residues" evidence="1">
    <location>
        <begin position="72"/>
        <end position="90"/>
    </location>
</feature>
<evidence type="ECO:0000256" key="1">
    <source>
        <dbReference type="SAM" id="MobiDB-lite"/>
    </source>
</evidence>
<feature type="region of interest" description="Disordered" evidence="1">
    <location>
        <begin position="72"/>
        <end position="101"/>
    </location>
</feature>
<feature type="compositionally biased region" description="Polar residues" evidence="1">
    <location>
        <begin position="92"/>
        <end position="101"/>
    </location>
</feature>
<accession>A0A290XBJ1</accession>
<organism evidence="2 3">
    <name type="scientific">Luteimonas chenhongjianii</name>
    <dbReference type="NCBI Taxonomy" id="2006110"/>
    <lineage>
        <taxon>Bacteria</taxon>
        <taxon>Pseudomonadati</taxon>
        <taxon>Pseudomonadota</taxon>
        <taxon>Gammaproteobacteria</taxon>
        <taxon>Lysobacterales</taxon>
        <taxon>Lysobacteraceae</taxon>
        <taxon>Luteimonas</taxon>
    </lineage>
</organism>
<dbReference type="OrthoDB" id="6028256at2"/>
<dbReference type="KEGG" id="lum:CNR27_01630"/>
<evidence type="ECO:0008006" key="4">
    <source>
        <dbReference type="Google" id="ProtNLM"/>
    </source>
</evidence>
<protein>
    <recommendedName>
        <fullName evidence="4">PH domain-containing protein</fullName>
    </recommendedName>
</protein>
<evidence type="ECO:0000313" key="2">
    <source>
        <dbReference type="EMBL" id="ATD66306.1"/>
    </source>
</evidence>
<dbReference type="Proteomes" id="UP000218968">
    <property type="component" value="Chromosome"/>
</dbReference>
<sequence>MQHDQQAQRQAWIEALAQLRQQGAIDADDENTLIRHMDERLEAVQAELKALVPEYERRVETDGRGAADAWLGERSREMGEREGSDARRMVDSLTSVQASVT</sequence>
<proteinExistence type="predicted"/>
<name>A0A290XBJ1_9GAMM</name>
<reference evidence="3" key="1">
    <citation type="submission" date="2017-09" db="EMBL/GenBank/DDBJ databases">
        <title>Luteimonas liuhanmingii sp.nov., isolated from the intestinal contents of Tibetan Plateau Pika in Yushu, Qinghai Province, China.</title>
        <authorList>
            <person name="Gui Z."/>
        </authorList>
    </citation>
    <scope>NUCLEOTIDE SEQUENCE [LARGE SCALE GENOMIC DNA]</scope>
    <source>
        <strain evidence="3">100111</strain>
    </source>
</reference>
<evidence type="ECO:0000313" key="3">
    <source>
        <dbReference type="Proteomes" id="UP000218968"/>
    </source>
</evidence>
<dbReference type="RefSeq" id="WP_096296636.1">
    <property type="nucleotide sequence ID" value="NZ_CP023406.1"/>
</dbReference>
<gene>
    <name evidence="2" type="ORF">CNR27_01630</name>
</gene>
<dbReference type="AlphaFoldDB" id="A0A290XBJ1"/>
<keyword evidence="3" id="KW-1185">Reference proteome</keyword>
<dbReference type="EMBL" id="CP023406">
    <property type="protein sequence ID" value="ATD66306.1"/>
    <property type="molecule type" value="Genomic_DNA"/>
</dbReference>